<dbReference type="Proteomes" id="UP001056386">
    <property type="component" value="Chromosome 2"/>
</dbReference>
<gene>
    <name evidence="3" type="ORF">I6H06_06820</name>
    <name evidence="4" type="ORF">NFI99_09895</name>
</gene>
<dbReference type="AlphaFoldDB" id="A0AAQ0BQR1"/>
<dbReference type="Pfam" id="PF04337">
    <property type="entry name" value="DUF480"/>
    <property type="match status" value="1"/>
</dbReference>
<dbReference type="SUPFAM" id="SSF46785">
    <property type="entry name" value="Winged helix' DNA-binding domain"/>
    <property type="match status" value="2"/>
</dbReference>
<dbReference type="EMBL" id="CP065600">
    <property type="protein sequence ID" value="QPQ89365.1"/>
    <property type="molecule type" value="Genomic_DNA"/>
</dbReference>
<dbReference type="EMBL" id="CP099583">
    <property type="protein sequence ID" value="USS42503.1"/>
    <property type="molecule type" value="Genomic_DNA"/>
</dbReference>
<dbReference type="PANTHER" id="PTHR38768">
    <property type="entry name" value="UPF0502 PROTEIN YCEH"/>
    <property type="match status" value="1"/>
</dbReference>
<organism evidence="3 5">
    <name type="scientific">Burkholderia glumae</name>
    <name type="common">Pseudomonas glumae</name>
    <dbReference type="NCBI Taxonomy" id="337"/>
    <lineage>
        <taxon>Bacteria</taxon>
        <taxon>Pseudomonadati</taxon>
        <taxon>Pseudomonadota</taxon>
        <taxon>Betaproteobacteria</taxon>
        <taxon>Burkholderiales</taxon>
        <taxon>Burkholderiaceae</taxon>
        <taxon>Burkholderia</taxon>
    </lineage>
</organism>
<protein>
    <submittedName>
        <fullName evidence="3">YceH family protein</fullName>
    </submittedName>
</protein>
<comment type="similarity">
    <text evidence="1">Belongs to the UPF0502 family.</text>
</comment>
<accession>A0AAQ0BQR1</accession>
<proteinExistence type="inferred from homology"/>
<dbReference type="HAMAP" id="MF_01584">
    <property type="entry name" value="UPF0502"/>
    <property type="match status" value="1"/>
</dbReference>
<evidence type="ECO:0000313" key="6">
    <source>
        <dbReference type="Proteomes" id="UP001056386"/>
    </source>
</evidence>
<feature type="coiled-coil region" evidence="2">
    <location>
        <begin position="204"/>
        <end position="231"/>
    </location>
</feature>
<dbReference type="Gene3D" id="1.10.10.10">
    <property type="entry name" value="Winged helix-like DNA-binding domain superfamily/Winged helix DNA-binding domain"/>
    <property type="match status" value="2"/>
</dbReference>
<dbReference type="PANTHER" id="PTHR38768:SF1">
    <property type="entry name" value="UPF0502 PROTEIN YCEH"/>
    <property type="match status" value="1"/>
</dbReference>
<keyword evidence="6" id="KW-1185">Reference proteome</keyword>
<evidence type="ECO:0000313" key="5">
    <source>
        <dbReference type="Proteomes" id="UP000594892"/>
    </source>
</evidence>
<evidence type="ECO:0000313" key="3">
    <source>
        <dbReference type="EMBL" id="QPQ89365.1"/>
    </source>
</evidence>
<sequence>MTTSTEAPTPRPLRALTPLEARIVGVLVEKQHTVPDTYPLSLNALAAGCSQKTARSPVMSVSEAEVLRAIEDLKQVSLVFEGSSSRVPRFEHNLNRVLGIPSQAVALLTVLLLRGAQTAAELRLNSARLHGFADVSSVESFLDELAERSPPLVVKLPRAPGERESRWMHLLCGELSAAAHAPAAARAAGEAGGEPSAGVCAADFEALRDDHDRLAGEVARLRRLVERMADELGIDAGAAD</sequence>
<dbReference type="GeneID" id="45694071"/>
<dbReference type="InterPro" id="IPR007432">
    <property type="entry name" value="DUF480"/>
</dbReference>
<reference evidence="3 5" key="1">
    <citation type="submission" date="2020-12" db="EMBL/GenBank/DDBJ databases">
        <title>FDA dAtabase for Regulatory Grade micrObial Sequences (FDA-ARGOS): Supporting development and validation of Infectious Disease Dx tests.</title>
        <authorList>
            <person name="Minogue T."/>
            <person name="Wolcott M."/>
            <person name="Wasieloski L."/>
            <person name="Aguilar W."/>
            <person name="Moore D."/>
            <person name="Jaissle J."/>
            <person name="Tallon L."/>
            <person name="Sadzewicz L."/>
            <person name="Zhao X."/>
            <person name="Boylan J."/>
            <person name="Ott S."/>
            <person name="Bowen H."/>
            <person name="Vavikolanu K."/>
            <person name="Mehta A."/>
            <person name="Aluvathingal J."/>
            <person name="Nadendla S."/>
            <person name="Yan Y."/>
            <person name="Sichtig H."/>
        </authorList>
    </citation>
    <scope>NUCLEOTIDE SEQUENCE [LARGE SCALE GENOMIC DNA]</scope>
    <source>
        <strain evidence="3 5">FDAARGOS_949</strain>
    </source>
</reference>
<evidence type="ECO:0000256" key="2">
    <source>
        <dbReference type="SAM" id="Coils"/>
    </source>
</evidence>
<keyword evidence="2" id="KW-0175">Coiled coil</keyword>
<name>A0AAQ0BQR1_BURGL</name>
<dbReference type="InterPro" id="IPR036390">
    <property type="entry name" value="WH_DNA-bd_sf"/>
</dbReference>
<evidence type="ECO:0000313" key="4">
    <source>
        <dbReference type="EMBL" id="USS42503.1"/>
    </source>
</evidence>
<dbReference type="Proteomes" id="UP000594892">
    <property type="component" value="Chromosome 1"/>
</dbReference>
<dbReference type="InterPro" id="IPR036388">
    <property type="entry name" value="WH-like_DNA-bd_sf"/>
</dbReference>
<reference evidence="4" key="2">
    <citation type="submission" date="2022-06" db="EMBL/GenBank/DDBJ databases">
        <title>Draft genome sequence of Burkholderia glumae strain GR20004 isolated from rice panicle showing bacterial panicle blight.</title>
        <authorList>
            <person name="Choi S.Y."/>
            <person name="Lee Y.H."/>
        </authorList>
    </citation>
    <scope>NUCLEOTIDE SEQUENCE</scope>
    <source>
        <strain evidence="4">GR20004</strain>
    </source>
</reference>
<dbReference type="RefSeq" id="WP_015877908.1">
    <property type="nucleotide sequence ID" value="NZ_CP021075.1"/>
</dbReference>
<evidence type="ECO:0000256" key="1">
    <source>
        <dbReference type="HAMAP-Rule" id="MF_01584"/>
    </source>
</evidence>